<evidence type="ECO:0000313" key="7">
    <source>
        <dbReference type="Proteomes" id="UP001530293"/>
    </source>
</evidence>
<protein>
    <recommendedName>
        <fullName evidence="8">FAD-dependent oxidoreductase</fullName>
    </recommendedName>
</protein>
<evidence type="ECO:0000256" key="1">
    <source>
        <dbReference type="ARBA" id="ARBA00008609"/>
    </source>
</evidence>
<dbReference type="Pfam" id="PF01571">
    <property type="entry name" value="GCV_T"/>
    <property type="match status" value="1"/>
</dbReference>
<gene>
    <name evidence="6" type="ORF">ACHAWU_006789</name>
</gene>
<dbReference type="Gene3D" id="3.50.50.60">
    <property type="entry name" value="FAD/NAD(P)-binding domain"/>
    <property type="match status" value="1"/>
</dbReference>
<dbReference type="Proteomes" id="UP001530293">
    <property type="component" value="Unassembled WGS sequence"/>
</dbReference>
<comment type="similarity">
    <text evidence="1">Belongs to the GcvT family.</text>
</comment>
<dbReference type="Pfam" id="PF01266">
    <property type="entry name" value="DAO"/>
    <property type="match status" value="1"/>
</dbReference>
<dbReference type="PROSITE" id="PS51257">
    <property type="entry name" value="PROKAR_LIPOPROTEIN"/>
    <property type="match status" value="1"/>
</dbReference>
<accession>A0ABD3MXY7</accession>
<dbReference type="EMBL" id="JALLBG020000062">
    <property type="protein sequence ID" value="KAL3768688.1"/>
    <property type="molecule type" value="Genomic_DNA"/>
</dbReference>
<comment type="caution">
    <text evidence="6">The sequence shown here is derived from an EMBL/GenBank/DDBJ whole genome shotgun (WGS) entry which is preliminary data.</text>
</comment>
<evidence type="ECO:0000259" key="3">
    <source>
        <dbReference type="Pfam" id="PF01571"/>
    </source>
</evidence>
<dbReference type="PANTHER" id="PTHR43757:SF15">
    <property type="entry name" value="PYRUVATE DEHYDROGENASE PHOSPHATASE REGULATORY SUBUNIT, MITOCHONDRIAL-LIKE"/>
    <property type="match status" value="1"/>
</dbReference>
<dbReference type="Gene3D" id="2.40.30.110">
    <property type="entry name" value="Aminomethyltransferase beta-barrel domains"/>
    <property type="match status" value="1"/>
</dbReference>
<dbReference type="InterPro" id="IPR006222">
    <property type="entry name" value="GCVT_N"/>
</dbReference>
<dbReference type="InterPro" id="IPR028896">
    <property type="entry name" value="GcvT/YgfZ/DmdA"/>
</dbReference>
<dbReference type="Gene3D" id="3.30.9.10">
    <property type="entry name" value="D-Amino Acid Oxidase, subunit A, domain 2"/>
    <property type="match status" value="1"/>
</dbReference>
<feature type="domain" description="Aminomethyltransferase C-terminal" evidence="4">
    <location>
        <begin position="814"/>
        <end position="899"/>
    </location>
</feature>
<dbReference type="SUPFAM" id="SSF54373">
    <property type="entry name" value="FAD-linked reductases, C-terminal domain"/>
    <property type="match status" value="1"/>
</dbReference>
<dbReference type="SUPFAM" id="SSF103025">
    <property type="entry name" value="Folate-binding domain"/>
    <property type="match status" value="1"/>
</dbReference>
<dbReference type="InterPro" id="IPR029043">
    <property type="entry name" value="GcvT/YgfZ_C"/>
</dbReference>
<dbReference type="InterPro" id="IPR027266">
    <property type="entry name" value="TrmE/GcvT-like"/>
</dbReference>
<dbReference type="Gene3D" id="3.30.70.1400">
    <property type="entry name" value="Aminomethyltransferase beta-barrel domains"/>
    <property type="match status" value="1"/>
</dbReference>
<evidence type="ECO:0008006" key="8">
    <source>
        <dbReference type="Google" id="ProtNLM"/>
    </source>
</evidence>
<dbReference type="SUPFAM" id="SSF51905">
    <property type="entry name" value="FAD/NAD(P)-binding domain"/>
    <property type="match status" value="1"/>
</dbReference>
<keyword evidence="7" id="KW-1185">Reference proteome</keyword>
<dbReference type="Gene3D" id="3.30.1360.120">
    <property type="entry name" value="Probable tRNA modification gtpase trme, domain 1"/>
    <property type="match status" value="1"/>
</dbReference>
<dbReference type="InterPro" id="IPR032503">
    <property type="entry name" value="FAO_M"/>
</dbReference>
<sequence length="907" mass="100502">MVHKFAVSCRRLLQELPSSSSSSSSSCWRRRRRSGDATSAIDQYQRCCCYSTSPPGRGFASTATTTASTTDIITPEQANVVIIGGGIIGASVAYHLGKLGVQDVLLLEQNKFTSGTTWHAAGLINTFGSLSATSTFMRMYTKDLYANILPQETGMSCGYMPIGFIELACDTDRLEYYRRVAAFNRYCGVDVTEISPEEVRDRCPIIDTTDVISGFYVKDDGRANPTDVTMALIRGAKQNGVQVLENVSVSGVTTTSRWEEDHRTTIIPRVTGVTLSSGEHIQANAVANCAGMWARQLGELSGVTIPNQAAEHYYLITEPFDEVDPSWPVVEDSSRCVYIRPEGGGLMLGLFERMGASWNVHKIPETFSFGEINADWDRIGPYLLEAMKRVPITEQVGTKTLFCGPESFTPDGNPIVGESSEIRNYYVAAGMNSVGILTGGGIGKILAQWIQDGRAPNDVDVTAIDATRFQRYQNNPRYRDERVGETLGNTYKVHYPDKQPETCRGGRRSALHDRLAQANAYFRDVSGWESPAWYASDGHPVTIRQHSFGRESWFPFWANEHHACRNNVALFDMSFMPKFLVTGSDAGEMLNHLSTANVNGNIGVITYTQWLNELGYMEADVTVTKLGEQSFLVIATDTQHNQVATHLRRQLSSYLHVSMLDVTGSYCQINLQGPNARLLLQQLTSHDLSNDKFPFRRVAEIDIGFARVLCARITYVGELGYELYIPTESAVHVYERIIEAGRSFDLTHAGLRALGSLRLEKGYRDYGHDMDNTDTILEVGLGFTCDFNKASGFVGKDAVLEQKQMAEADGGLKKRLAQVLVHDEQPLLHHGEILWRNGTRISEIRSASYAHTLGGAVGLCLLESDCEPITESYIADGDWSTEIGNQMYPCTVSLRPLYDLRNEKIKA</sequence>
<dbReference type="AlphaFoldDB" id="A0ABD3MXY7"/>
<feature type="domain" description="GCVT N-terminal" evidence="3">
    <location>
        <begin position="511"/>
        <end position="789"/>
    </location>
</feature>
<dbReference type="PANTHER" id="PTHR43757">
    <property type="entry name" value="AMINOMETHYLTRANSFERASE"/>
    <property type="match status" value="1"/>
</dbReference>
<feature type="domain" description="FAD dependent oxidoreductase central" evidence="5">
    <location>
        <begin position="458"/>
        <end position="509"/>
    </location>
</feature>
<dbReference type="InterPro" id="IPR013977">
    <property type="entry name" value="GcvT_C"/>
</dbReference>
<proteinExistence type="inferred from homology"/>
<dbReference type="SUPFAM" id="SSF101790">
    <property type="entry name" value="Aminomethyltransferase beta-barrel domain"/>
    <property type="match status" value="1"/>
</dbReference>
<dbReference type="InterPro" id="IPR006076">
    <property type="entry name" value="FAD-dep_OxRdtase"/>
</dbReference>
<dbReference type="Pfam" id="PF08669">
    <property type="entry name" value="GCV_T_C"/>
    <property type="match status" value="1"/>
</dbReference>
<evidence type="ECO:0000259" key="2">
    <source>
        <dbReference type="Pfam" id="PF01266"/>
    </source>
</evidence>
<evidence type="ECO:0000313" key="6">
    <source>
        <dbReference type="EMBL" id="KAL3768688.1"/>
    </source>
</evidence>
<name>A0ABD3MXY7_9STRA</name>
<dbReference type="Pfam" id="PF16350">
    <property type="entry name" value="FAO_M"/>
    <property type="match status" value="1"/>
</dbReference>
<reference evidence="6 7" key="1">
    <citation type="submission" date="2024-10" db="EMBL/GenBank/DDBJ databases">
        <title>Updated reference genomes for cyclostephanoid diatoms.</title>
        <authorList>
            <person name="Roberts W.R."/>
            <person name="Alverson A.J."/>
        </authorList>
    </citation>
    <scope>NUCLEOTIDE SEQUENCE [LARGE SCALE GENOMIC DNA]</scope>
    <source>
        <strain evidence="6 7">AJA232-27</strain>
    </source>
</reference>
<organism evidence="6 7">
    <name type="scientific">Discostella pseudostelligera</name>
    <dbReference type="NCBI Taxonomy" id="259834"/>
    <lineage>
        <taxon>Eukaryota</taxon>
        <taxon>Sar</taxon>
        <taxon>Stramenopiles</taxon>
        <taxon>Ochrophyta</taxon>
        <taxon>Bacillariophyta</taxon>
        <taxon>Coscinodiscophyceae</taxon>
        <taxon>Thalassiosirophycidae</taxon>
        <taxon>Stephanodiscales</taxon>
        <taxon>Stephanodiscaceae</taxon>
        <taxon>Discostella</taxon>
    </lineage>
</organism>
<feature type="domain" description="FAD dependent oxidoreductase" evidence="2">
    <location>
        <begin position="80"/>
        <end position="449"/>
    </location>
</feature>
<evidence type="ECO:0000259" key="5">
    <source>
        <dbReference type="Pfam" id="PF16350"/>
    </source>
</evidence>
<evidence type="ECO:0000259" key="4">
    <source>
        <dbReference type="Pfam" id="PF08669"/>
    </source>
</evidence>
<dbReference type="InterPro" id="IPR036188">
    <property type="entry name" value="FAD/NAD-bd_sf"/>
</dbReference>